<dbReference type="RefSeq" id="WP_012435142.1">
    <property type="nucleotide sequence ID" value="NZ_CATWDO010000007.1"/>
</dbReference>
<dbReference type="SUPFAM" id="SSF47781">
    <property type="entry name" value="RuvA domain 2-like"/>
    <property type="match status" value="1"/>
</dbReference>
<keyword evidence="1" id="KW-0732">Signal</keyword>
<dbReference type="EMBL" id="CATZAZ010000004">
    <property type="protein sequence ID" value="CAJ0792472.1"/>
    <property type="molecule type" value="Genomic_DNA"/>
</dbReference>
<keyword evidence="5" id="KW-1185">Reference proteome</keyword>
<dbReference type="InterPro" id="IPR051675">
    <property type="entry name" value="Endo/Exo/Phosphatase_dom_1"/>
</dbReference>
<dbReference type="InterPro" id="IPR010994">
    <property type="entry name" value="RuvA_2-like"/>
</dbReference>
<gene>
    <name evidence="2" type="ORF">LMG18095_02096</name>
    <name evidence="3" type="ORF">R77560_02306</name>
</gene>
<accession>A0AAD2BNU5</accession>
<comment type="caution">
    <text evidence="3">The sequence shown here is derived from an EMBL/GenBank/DDBJ whole genome shotgun (WGS) entry which is preliminary data.</text>
</comment>
<organism evidence="3 4">
    <name type="scientific">Ralstonia thomasii</name>
    <dbReference type="NCBI Taxonomy" id="3058596"/>
    <lineage>
        <taxon>Bacteria</taxon>
        <taxon>Pseudomonadati</taxon>
        <taxon>Pseudomonadota</taxon>
        <taxon>Betaproteobacteria</taxon>
        <taxon>Burkholderiales</taxon>
        <taxon>Burkholderiaceae</taxon>
        <taxon>Ralstonia</taxon>
    </lineage>
</organism>
<evidence type="ECO:0008006" key="6">
    <source>
        <dbReference type="Google" id="ProtNLM"/>
    </source>
</evidence>
<dbReference type="AlphaFoldDB" id="A0AAD2BNU5"/>
<dbReference type="Gene3D" id="1.10.150.280">
    <property type="entry name" value="AF1531-like domain"/>
    <property type="match status" value="1"/>
</dbReference>
<proteinExistence type="predicted"/>
<dbReference type="Proteomes" id="UP001189773">
    <property type="component" value="Unassembled WGS sequence"/>
</dbReference>
<evidence type="ECO:0000313" key="3">
    <source>
        <dbReference type="EMBL" id="CAJ0792472.1"/>
    </source>
</evidence>
<evidence type="ECO:0000313" key="2">
    <source>
        <dbReference type="EMBL" id="CAJ0790913.1"/>
    </source>
</evidence>
<evidence type="ECO:0000256" key="1">
    <source>
        <dbReference type="SAM" id="SignalP"/>
    </source>
</evidence>
<evidence type="ECO:0000313" key="4">
    <source>
        <dbReference type="Proteomes" id="UP001189756"/>
    </source>
</evidence>
<dbReference type="GO" id="GO:0015627">
    <property type="term" value="C:type II protein secretion system complex"/>
    <property type="evidence" value="ECO:0007669"/>
    <property type="project" value="TreeGrafter"/>
</dbReference>
<sequence length="107" mass="11050">MLKKLLAAALMSLSMLSVSWAAVDVNTADHAALETLSGIGPKRSKSIIEERTKNGPYKDAADFKARVSGIGGKTLAKLENEGLTFGAAAPAPAPAAAKKDGKDAKKK</sequence>
<dbReference type="Proteomes" id="UP001189756">
    <property type="component" value="Unassembled WGS sequence"/>
</dbReference>
<name>A0AAD2BNU5_9RALS</name>
<feature type="chain" id="PRO_5042062371" description="Competence protein ComE" evidence="1">
    <location>
        <begin position="22"/>
        <end position="107"/>
    </location>
</feature>
<dbReference type="PANTHER" id="PTHR21180">
    <property type="entry name" value="ENDONUCLEASE/EXONUCLEASE/PHOSPHATASE FAMILY DOMAIN-CONTAINING PROTEIN 1"/>
    <property type="match status" value="1"/>
</dbReference>
<dbReference type="EMBL" id="CATZAR010000004">
    <property type="protein sequence ID" value="CAJ0790913.1"/>
    <property type="molecule type" value="Genomic_DNA"/>
</dbReference>
<dbReference type="GO" id="GO:0015628">
    <property type="term" value="P:protein secretion by the type II secretion system"/>
    <property type="evidence" value="ECO:0007669"/>
    <property type="project" value="TreeGrafter"/>
</dbReference>
<evidence type="ECO:0000313" key="5">
    <source>
        <dbReference type="Proteomes" id="UP001189773"/>
    </source>
</evidence>
<feature type="signal peptide" evidence="1">
    <location>
        <begin position="1"/>
        <end position="21"/>
    </location>
</feature>
<dbReference type="PANTHER" id="PTHR21180:SF32">
    <property type="entry name" value="ENDONUCLEASE_EXONUCLEASE_PHOSPHATASE FAMILY DOMAIN-CONTAINING PROTEIN 1"/>
    <property type="match status" value="1"/>
</dbReference>
<dbReference type="Pfam" id="PF12836">
    <property type="entry name" value="HHH_3"/>
    <property type="match status" value="1"/>
</dbReference>
<protein>
    <recommendedName>
        <fullName evidence="6">Competence protein ComE</fullName>
    </recommendedName>
</protein>
<reference evidence="3 5" key="1">
    <citation type="submission" date="2023-07" db="EMBL/GenBank/DDBJ databases">
        <authorList>
            <person name="Peeters C."/>
        </authorList>
    </citation>
    <scope>NUCLEOTIDE SEQUENCE</scope>
    <source>
        <strain evidence="2 5">LMG 18095</strain>
        <strain evidence="3">R-77560</strain>
    </source>
</reference>